<dbReference type="RefSeq" id="WP_127070944.1">
    <property type="nucleotide sequence ID" value="NZ_BMKB01000002.1"/>
</dbReference>
<organism evidence="3 4">
    <name type="scientific">Pelagibacterium lentulum</name>
    <dbReference type="NCBI Taxonomy" id="2029865"/>
    <lineage>
        <taxon>Bacteria</taxon>
        <taxon>Pseudomonadati</taxon>
        <taxon>Pseudomonadota</taxon>
        <taxon>Alphaproteobacteria</taxon>
        <taxon>Hyphomicrobiales</taxon>
        <taxon>Devosiaceae</taxon>
        <taxon>Pelagibacterium</taxon>
    </lineage>
</organism>
<dbReference type="GO" id="GO:1901135">
    <property type="term" value="P:carbohydrate derivative metabolic process"/>
    <property type="evidence" value="ECO:0007669"/>
    <property type="project" value="InterPro"/>
</dbReference>
<dbReference type="InterPro" id="IPR001347">
    <property type="entry name" value="SIS_dom"/>
</dbReference>
<gene>
    <name evidence="3" type="ORF">GCM10011499_17740</name>
</gene>
<dbReference type="PANTHER" id="PTHR43443:SF1">
    <property type="entry name" value="3-HEXULOSE-6-PHOSPHATE ISOMERASE"/>
    <property type="match status" value="1"/>
</dbReference>
<dbReference type="Pfam" id="PF01380">
    <property type="entry name" value="SIS"/>
    <property type="match status" value="1"/>
</dbReference>
<reference evidence="3 4" key="1">
    <citation type="journal article" date="2014" name="Int. J. Syst. Evol. Microbiol.">
        <title>Complete genome sequence of Corynebacterium casei LMG S-19264T (=DSM 44701T), isolated from a smear-ripened cheese.</title>
        <authorList>
            <consortium name="US DOE Joint Genome Institute (JGI-PGF)"/>
            <person name="Walter F."/>
            <person name="Albersmeier A."/>
            <person name="Kalinowski J."/>
            <person name="Ruckert C."/>
        </authorList>
    </citation>
    <scope>NUCLEOTIDE SEQUENCE [LARGE SCALE GENOMIC DNA]</scope>
    <source>
        <strain evidence="3 4">CGMCC 1.15896</strain>
    </source>
</reference>
<dbReference type="SUPFAM" id="SSF53697">
    <property type="entry name" value="SIS domain"/>
    <property type="match status" value="1"/>
</dbReference>
<dbReference type="EMBL" id="BMKB01000002">
    <property type="protein sequence ID" value="GGA48309.1"/>
    <property type="molecule type" value="Genomic_DNA"/>
</dbReference>
<evidence type="ECO:0000259" key="2">
    <source>
        <dbReference type="PROSITE" id="PS51464"/>
    </source>
</evidence>
<dbReference type="PROSITE" id="PS51464">
    <property type="entry name" value="SIS"/>
    <property type="match status" value="1"/>
</dbReference>
<evidence type="ECO:0000313" key="3">
    <source>
        <dbReference type="EMBL" id="GGA48309.1"/>
    </source>
</evidence>
<dbReference type="InterPro" id="IPR017552">
    <property type="entry name" value="PHI/rmpB"/>
</dbReference>
<dbReference type="OrthoDB" id="9797832at2"/>
<feature type="domain" description="SIS" evidence="2">
    <location>
        <begin position="27"/>
        <end position="170"/>
    </location>
</feature>
<evidence type="ECO:0000256" key="1">
    <source>
        <dbReference type="ARBA" id="ARBA00009235"/>
    </source>
</evidence>
<evidence type="ECO:0000313" key="4">
    <source>
        <dbReference type="Proteomes" id="UP000596977"/>
    </source>
</evidence>
<dbReference type="Gene3D" id="3.40.50.10490">
    <property type="entry name" value="Glucose-6-phosphate isomerase like protein, domain 1"/>
    <property type="match status" value="1"/>
</dbReference>
<accession>A0A916VXA4</accession>
<comment type="caution">
    <text evidence="3">The sequence shown here is derived from an EMBL/GenBank/DDBJ whole genome shotgun (WGS) entry which is preliminary data.</text>
</comment>
<dbReference type="GO" id="GO:0097367">
    <property type="term" value="F:carbohydrate derivative binding"/>
    <property type="evidence" value="ECO:0007669"/>
    <property type="project" value="InterPro"/>
</dbReference>
<proteinExistence type="inferred from homology"/>
<name>A0A916VXA4_9HYPH</name>
<dbReference type="AlphaFoldDB" id="A0A916VXA4"/>
<dbReference type="PANTHER" id="PTHR43443">
    <property type="entry name" value="3-HEXULOSE-6-PHOSPHATE ISOMERASE"/>
    <property type="match status" value="1"/>
</dbReference>
<protein>
    <submittedName>
        <fullName evidence="3">6-phospho-3-hexuloisomerase</fullName>
    </submittedName>
</protein>
<keyword evidence="4" id="KW-1185">Reference proteome</keyword>
<comment type="similarity">
    <text evidence="1">Belongs to the SIS family. PHI subfamily.</text>
</comment>
<dbReference type="InterPro" id="IPR046348">
    <property type="entry name" value="SIS_dom_sf"/>
</dbReference>
<dbReference type="GO" id="GO:0016853">
    <property type="term" value="F:isomerase activity"/>
    <property type="evidence" value="ECO:0007669"/>
    <property type="project" value="InterPro"/>
</dbReference>
<dbReference type="Proteomes" id="UP000596977">
    <property type="component" value="Unassembled WGS sequence"/>
</dbReference>
<sequence length="183" mass="19575">MADIGARILDEMVETARSIPFSETTRLAATVMGAPRVYIQALGRCGHIMRTFAIRLAQMDISVHVVGEPSALAARPGDLLVIGSGTGETGGSVAIAQKARDLGLDLLVMTASPQSRLAAIAGIPIILPGVSKDDIDAQLHSIQPPGSLFEQMLFCFLEQTIFEIAQKRDPGYAVIRRQHANLE</sequence>